<dbReference type="InterPro" id="IPR008979">
    <property type="entry name" value="Galactose-bd-like_sf"/>
</dbReference>
<dbReference type="InterPro" id="IPR012854">
    <property type="entry name" value="Cu_amine_oxidase-like_N"/>
</dbReference>
<dbReference type="Proteomes" id="UP000187439">
    <property type="component" value="Unassembled WGS sequence"/>
</dbReference>
<gene>
    <name evidence="3" type="ORF">BSK52_00315</name>
</gene>
<proteinExistence type="predicted"/>
<reference evidence="3 4" key="1">
    <citation type="submission" date="2016-10" db="EMBL/GenBank/DDBJ databases">
        <title>Paenibacillus species isolates.</title>
        <authorList>
            <person name="Beno S.M."/>
        </authorList>
    </citation>
    <scope>NUCLEOTIDE SEQUENCE [LARGE SCALE GENOMIC DNA]</scope>
    <source>
        <strain evidence="3 4">FSL H7-0710</strain>
    </source>
</reference>
<organism evidence="3 4">
    <name type="scientific">Paenibacillus odorifer</name>
    <dbReference type="NCBI Taxonomy" id="189426"/>
    <lineage>
        <taxon>Bacteria</taxon>
        <taxon>Bacillati</taxon>
        <taxon>Bacillota</taxon>
        <taxon>Bacilli</taxon>
        <taxon>Bacillales</taxon>
        <taxon>Paenibacillaceae</taxon>
        <taxon>Paenibacillus</taxon>
    </lineage>
</organism>
<dbReference type="EMBL" id="MPTC01000001">
    <property type="protein sequence ID" value="OMD44029.1"/>
    <property type="molecule type" value="Genomic_DNA"/>
</dbReference>
<name>A0A1R0Y9J5_9BACL</name>
<evidence type="ECO:0000313" key="4">
    <source>
        <dbReference type="Proteomes" id="UP000187439"/>
    </source>
</evidence>
<sequence>MSRMSKMKYAVSGFIVGGLFFGSIGFAATSKIEVSFDPIKFIIDKVDKTPASNKFNNNGTTVPASIMYNGTTYLPLRLVGNMLGKPVAWDAKTKSVLFGESVVVGEYLTNIPPAKIADNSEVNSLQTVDGQTYEKTLYIPSYYSDIFRNDTTKTTQSYNLNAQYKILSFDYGTTDKTQSGASAKISVFADGQEVWSSSAVRGVPTQSASISMNGVLKLDIYVEGTSGRAGIVIINPLLTK</sequence>
<dbReference type="InterPro" id="IPR013222">
    <property type="entry name" value="Glyco_hyd_98_carb-bd"/>
</dbReference>
<dbReference type="InterPro" id="IPR038637">
    <property type="entry name" value="NPCBM_sf"/>
</dbReference>
<evidence type="ECO:0000259" key="2">
    <source>
        <dbReference type="Pfam" id="PF08305"/>
    </source>
</evidence>
<evidence type="ECO:0000313" key="3">
    <source>
        <dbReference type="EMBL" id="OMD44029.1"/>
    </source>
</evidence>
<dbReference type="SUPFAM" id="SSF49785">
    <property type="entry name" value="Galactose-binding domain-like"/>
    <property type="match status" value="1"/>
</dbReference>
<dbReference type="Pfam" id="PF07833">
    <property type="entry name" value="Cu_amine_oxidN1"/>
    <property type="match status" value="1"/>
</dbReference>
<dbReference type="RefSeq" id="WP_076116293.1">
    <property type="nucleotide sequence ID" value="NZ_MPTC01000001.1"/>
</dbReference>
<feature type="domain" description="Copper amine oxidase-like N-terminal" evidence="1">
    <location>
        <begin position="63"/>
        <end position="97"/>
    </location>
</feature>
<evidence type="ECO:0008006" key="5">
    <source>
        <dbReference type="Google" id="ProtNLM"/>
    </source>
</evidence>
<accession>A0A1R0Y9J5</accession>
<feature type="domain" description="Glycosyl hydrolase family 98 putative carbohydrate-binding module" evidence="2">
    <location>
        <begin position="127"/>
        <end position="226"/>
    </location>
</feature>
<dbReference type="AlphaFoldDB" id="A0A1R0Y9J5"/>
<dbReference type="Pfam" id="PF08305">
    <property type="entry name" value="NPCBM"/>
    <property type="match status" value="1"/>
</dbReference>
<comment type="caution">
    <text evidence="3">The sequence shown here is derived from an EMBL/GenBank/DDBJ whole genome shotgun (WGS) entry which is preliminary data.</text>
</comment>
<protein>
    <recommendedName>
        <fullName evidence="5">Glycosyl hydrolase family 98 putative carbohydrate-binding module domain-containing protein</fullName>
    </recommendedName>
</protein>
<dbReference type="Gene3D" id="2.60.120.1060">
    <property type="entry name" value="NPCBM/NEW2 domain"/>
    <property type="match status" value="1"/>
</dbReference>
<evidence type="ECO:0000259" key="1">
    <source>
        <dbReference type="Pfam" id="PF07833"/>
    </source>
</evidence>